<dbReference type="EMBL" id="CP142735">
    <property type="protein sequence ID" value="WUR04768.1"/>
    <property type="molecule type" value="Genomic_DNA"/>
</dbReference>
<keyword evidence="5" id="KW-0378">Hydrolase</keyword>
<keyword evidence="7" id="KW-0482">Metalloprotease</keyword>
<reference evidence="12" key="1">
    <citation type="journal article" date="2024" name="BMC Genomics">
        <title>Functional annotation of a divergent genome using sequence and structure-based similarity.</title>
        <authorList>
            <person name="Svedberg D."/>
            <person name="Winiger R.R."/>
            <person name="Berg A."/>
            <person name="Sharma H."/>
            <person name="Tellgren-Roth C."/>
            <person name="Debrunner-Vossbrinck B.A."/>
            <person name="Vossbrinck C.R."/>
            <person name="Barandun J."/>
        </authorList>
    </citation>
    <scope>NUCLEOTIDE SEQUENCE</scope>
    <source>
        <strain evidence="12">Illinois isolate</strain>
    </source>
</reference>
<dbReference type="InterPro" id="IPR011765">
    <property type="entry name" value="Pept_M16_N"/>
</dbReference>
<evidence type="ECO:0000256" key="7">
    <source>
        <dbReference type="ARBA" id="ARBA00023049"/>
    </source>
</evidence>
<keyword evidence="13" id="KW-1185">Reference proteome</keyword>
<dbReference type="RefSeq" id="XP_065330913.1">
    <property type="nucleotide sequence ID" value="XM_065474841.1"/>
</dbReference>
<dbReference type="SUPFAM" id="SSF63411">
    <property type="entry name" value="LuxS/MPP-like metallohydrolase"/>
    <property type="match status" value="2"/>
</dbReference>
<dbReference type="PANTHER" id="PTHR43690:SF18">
    <property type="entry name" value="INSULIN-DEGRADING ENZYME-RELATED"/>
    <property type="match status" value="1"/>
</dbReference>
<dbReference type="InterPro" id="IPR011249">
    <property type="entry name" value="Metalloenz_LuxS/M16"/>
</dbReference>
<feature type="domain" description="Peptidase M16 middle/third" evidence="11">
    <location>
        <begin position="398"/>
        <end position="476"/>
    </location>
</feature>
<evidence type="ECO:0000313" key="12">
    <source>
        <dbReference type="EMBL" id="WUR04768.1"/>
    </source>
</evidence>
<evidence type="ECO:0000259" key="11">
    <source>
        <dbReference type="Pfam" id="PF16187"/>
    </source>
</evidence>
<evidence type="ECO:0000256" key="8">
    <source>
        <dbReference type="RuleBase" id="RU004447"/>
    </source>
</evidence>
<name>A0AAX4JG58_9MICR</name>
<dbReference type="Proteomes" id="UP001334084">
    <property type="component" value="Chromosome 10"/>
</dbReference>
<dbReference type="Pfam" id="PF00675">
    <property type="entry name" value="Peptidase_M16"/>
    <property type="match status" value="1"/>
</dbReference>
<keyword evidence="3" id="KW-0645">Protease</keyword>
<feature type="domain" description="Peptidase M16 N-terminal" evidence="9">
    <location>
        <begin position="32"/>
        <end position="147"/>
    </location>
</feature>
<dbReference type="InterPro" id="IPR032632">
    <property type="entry name" value="Peptidase_M16_M"/>
</dbReference>
<evidence type="ECO:0000256" key="5">
    <source>
        <dbReference type="ARBA" id="ARBA00022801"/>
    </source>
</evidence>
<feature type="domain" description="Peptidase M16 C-terminal" evidence="10">
    <location>
        <begin position="189"/>
        <end position="378"/>
    </location>
</feature>
<gene>
    <name evidence="12" type="ORF">VNE69_10118</name>
</gene>
<evidence type="ECO:0000256" key="4">
    <source>
        <dbReference type="ARBA" id="ARBA00022723"/>
    </source>
</evidence>
<dbReference type="Pfam" id="PF05193">
    <property type="entry name" value="Peptidase_M16_C"/>
    <property type="match status" value="1"/>
</dbReference>
<dbReference type="KEGG" id="vnx:VNE69_10118"/>
<dbReference type="GO" id="GO:0046872">
    <property type="term" value="F:metal ion binding"/>
    <property type="evidence" value="ECO:0007669"/>
    <property type="project" value="UniProtKB-KW"/>
</dbReference>
<dbReference type="PROSITE" id="PS00143">
    <property type="entry name" value="INSULINASE"/>
    <property type="match status" value="1"/>
</dbReference>
<protein>
    <submittedName>
        <fullName evidence="12">Insulin-degrading enzyme (IDE)</fullName>
    </submittedName>
</protein>
<keyword evidence="4" id="KW-0479">Metal-binding</keyword>
<evidence type="ECO:0000259" key="10">
    <source>
        <dbReference type="Pfam" id="PF05193"/>
    </source>
</evidence>
<dbReference type="PANTHER" id="PTHR43690">
    <property type="entry name" value="NARDILYSIN"/>
    <property type="match status" value="1"/>
</dbReference>
<dbReference type="GO" id="GO:0004222">
    <property type="term" value="F:metalloendopeptidase activity"/>
    <property type="evidence" value="ECO:0007669"/>
    <property type="project" value="InterPro"/>
</dbReference>
<dbReference type="AlphaFoldDB" id="A0AAX4JG58"/>
<comment type="similarity">
    <text evidence="2 8">Belongs to the peptidase M16 family.</text>
</comment>
<dbReference type="InterPro" id="IPR007863">
    <property type="entry name" value="Peptidase_M16_C"/>
</dbReference>
<keyword evidence="6" id="KW-0862">Zinc</keyword>
<dbReference type="GeneID" id="90542600"/>
<evidence type="ECO:0000256" key="6">
    <source>
        <dbReference type="ARBA" id="ARBA00022833"/>
    </source>
</evidence>
<evidence type="ECO:0000259" key="9">
    <source>
        <dbReference type="Pfam" id="PF00675"/>
    </source>
</evidence>
<evidence type="ECO:0000256" key="2">
    <source>
        <dbReference type="ARBA" id="ARBA00007261"/>
    </source>
</evidence>
<organism evidence="12 13">
    <name type="scientific">Vairimorpha necatrix</name>
    <dbReference type="NCBI Taxonomy" id="6039"/>
    <lineage>
        <taxon>Eukaryota</taxon>
        <taxon>Fungi</taxon>
        <taxon>Fungi incertae sedis</taxon>
        <taxon>Microsporidia</taxon>
        <taxon>Nosematidae</taxon>
        <taxon>Vairimorpha</taxon>
    </lineage>
</organism>
<dbReference type="GO" id="GO:0006508">
    <property type="term" value="P:proteolysis"/>
    <property type="evidence" value="ECO:0007669"/>
    <property type="project" value="UniProtKB-KW"/>
</dbReference>
<comment type="cofactor">
    <cofactor evidence="1">
        <name>Zn(2+)</name>
        <dbReference type="ChEBI" id="CHEBI:29105"/>
    </cofactor>
</comment>
<dbReference type="FunFam" id="3.30.830.10:FF:000012">
    <property type="entry name" value="Protease 3"/>
    <property type="match status" value="1"/>
</dbReference>
<evidence type="ECO:0000256" key="3">
    <source>
        <dbReference type="ARBA" id="ARBA00022670"/>
    </source>
</evidence>
<proteinExistence type="inferred from homology"/>
<evidence type="ECO:0000256" key="1">
    <source>
        <dbReference type="ARBA" id="ARBA00001947"/>
    </source>
</evidence>
<sequence>MKNNFIFSTTDIIKNKMDTNNYKYVVLQNRLKVLLISDEKADKSGCSLCVNVGSFDETEISGLAHFLEHLLFMGTEKYPDENDYMNFLSMHNGSSNAYTCNDSTVYYFDVSNKYFNDALDRFAQFFIGPLFNKDSVDREISAVNSEFLGTVSNDGNRRERFLQLCYKEELEESRFDCGNSDTLRIKNIREKVIDFYNNKYHPDRMACVVYSNKSIEEMEEIIKIFNDVPSEKTSNNTNNTSLTKYPCTRYNEYIQNVKKVNWYNLWSQYNDSDKIFKEDCVNKLLKLKSIEDTKRLDINIKTLHPNINNLLFDVLIEDILKEDKGCIKILKDLNLAYDMSVYIRPIKYYGIFKISVFLTDKGFENPILVVNEIENFLKNYEMLSSDIQKMVDHNEINFMYREKEDVIDMIEEISDNIMRVPIQNILNYEYLNNKPSKELINEVMDSIRKREEWVFFVSSNSFNLKSKDSIYGIEYEK</sequence>
<dbReference type="InterPro" id="IPR001431">
    <property type="entry name" value="Pept_M16_Zn_BS"/>
</dbReference>
<accession>A0AAX4JG58</accession>
<dbReference type="Pfam" id="PF16187">
    <property type="entry name" value="Peptidase_M16_M"/>
    <property type="match status" value="1"/>
</dbReference>
<dbReference type="InterPro" id="IPR050626">
    <property type="entry name" value="Peptidase_M16"/>
</dbReference>
<evidence type="ECO:0000313" key="13">
    <source>
        <dbReference type="Proteomes" id="UP001334084"/>
    </source>
</evidence>
<dbReference type="Gene3D" id="3.30.830.10">
    <property type="entry name" value="Metalloenzyme, LuxS/M16 peptidase-like"/>
    <property type="match status" value="2"/>
</dbReference>